<protein>
    <submittedName>
        <fullName evidence="1">Uncharacterized protein</fullName>
    </submittedName>
</protein>
<dbReference type="Proteomes" id="UP000314986">
    <property type="component" value="Unassembled WGS sequence"/>
</dbReference>
<dbReference type="AlphaFoldDB" id="A0A4W3GE91"/>
<reference evidence="2" key="3">
    <citation type="journal article" date="2014" name="Nature">
        <title>Elephant shark genome provides unique insights into gnathostome evolution.</title>
        <authorList>
            <consortium name="International Elephant Shark Genome Sequencing Consortium"/>
            <person name="Venkatesh B."/>
            <person name="Lee A.P."/>
            <person name="Ravi V."/>
            <person name="Maurya A.K."/>
            <person name="Lian M.M."/>
            <person name="Swann J.B."/>
            <person name="Ohta Y."/>
            <person name="Flajnik M.F."/>
            <person name="Sutoh Y."/>
            <person name="Kasahara M."/>
            <person name="Hoon S."/>
            <person name="Gangu V."/>
            <person name="Roy S.W."/>
            <person name="Irimia M."/>
            <person name="Korzh V."/>
            <person name="Kondrychyn I."/>
            <person name="Lim Z.W."/>
            <person name="Tay B.H."/>
            <person name="Tohari S."/>
            <person name="Kong K.W."/>
            <person name="Ho S."/>
            <person name="Lorente-Galdos B."/>
            <person name="Quilez J."/>
            <person name="Marques-Bonet T."/>
            <person name="Raney B.J."/>
            <person name="Ingham P.W."/>
            <person name="Tay A."/>
            <person name="Hillier L.W."/>
            <person name="Minx P."/>
            <person name="Boehm T."/>
            <person name="Wilson R.K."/>
            <person name="Brenner S."/>
            <person name="Warren W.C."/>
        </authorList>
    </citation>
    <scope>NUCLEOTIDE SEQUENCE [LARGE SCALE GENOMIC DNA]</scope>
</reference>
<dbReference type="Gene3D" id="1.10.10.2050">
    <property type="match status" value="1"/>
</dbReference>
<reference evidence="1" key="5">
    <citation type="submission" date="2025-09" db="UniProtKB">
        <authorList>
            <consortium name="Ensembl"/>
        </authorList>
    </citation>
    <scope>IDENTIFICATION</scope>
</reference>
<reference evidence="2" key="1">
    <citation type="journal article" date="2006" name="Science">
        <title>Ancient noncoding elements conserved in the human genome.</title>
        <authorList>
            <person name="Venkatesh B."/>
            <person name="Kirkness E.F."/>
            <person name="Loh Y.H."/>
            <person name="Halpern A.L."/>
            <person name="Lee A.P."/>
            <person name="Johnson J."/>
            <person name="Dandona N."/>
            <person name="Viswanathan L.D."/>
            <person name="Tay A."/>
            <person name="Venter J.C."/>
            <person name="Strausberg R.L."/>
            <person name="Brenner S."/>
        </authorList>
    </citation>
    <scope>NUCLEOTIDE SEQUENCE [LARGE SCALE GENOMIC DNA]</scope>
</reference>
<evidence type="ECO:0000313" key="1">
    <source>
        <dbReference type="Ensembl" id="ENSCMIP00000000920.1"/>
    </source>
</evidence>
<proteinExistence type="predicted"/>
<evidence type="ECO:0000313" key="2">
    <source>
        <dbReference type="Proteomes" id="UP000314986"/>
    </source>
</evidence>
<keyword evidence="2" id="KW-1185">Reference proteome</keyword>
<dbReference type="Ensembl" id="ENSCMIT00000000971.1">
    <property type="protein sequence ID" value="ENSCMIP00000000920.1"/>
    <property type="gene ID" value="ENSCMIG00000000631.1"/>
</dbReference>
<dbReference type="InParanoid" id="A0A4W3GE91"/>
<sequence length="64" mass="7286">MLPLKEKDRAVVRMLLSAGCCPRCVLRFCFVGTQTLYRLSCKVSGSFVYLRVNTNPYIRQAQAL</sequence>
<organism evidence="1 2">
    <name type="scientific">Callorhinchus milii</name>
    <name type="common">Ghost shark</name>
    <dbReference type="NCBI Taxonomy" id="7868"/>
    <lineage>
        <taxon>Eukaryota</taxon>
        <taxon>Metazoa</taxon>
        <taxon>Chordata</taxon>
        <taxon>Craniata</taxon>
        <taxon>Vertebrata</taxon>
        <taxon>Chondrichthyes</taxon>
        <taxon>Holocephali</taxon>
        <taxon>Chimaeriformes</taxon>
        <taxon>Callorhinchidae</taxon>
        <taxon>Callorhinchus</taxon>
    </lineage>
</organism>
<dbReference type="STRING" id="7868.ENSCMIP00000000920"/>
<name>A0A4W3GE91_CALMI</name>
<reference evidence="2" key="2">
    <citation type="journal article" date="2007" name="PLoS Biol.">
        <title>Survey sequencing and comparative analysis of the elephant shark (Callorhinchus milii) genome.</title>
        <authorList>
            <person name="Venkatesh B."/>
            <person name="Kirkness E.F."/>
            <person name="Loh Y.H."/>
            <person name="Halpern A.L."/>
            <person name="Lee A.P."/>
            <person name="Johnson J."/>
            <person name="Dandona N."/>
            <person name="Viswanathan L.D."/>
            <person name="Tay A."/>
            <person name="Venter J.C."/>
            <person name="Strausberg R.L."/>
            <person name="Brenner S."/>
        </authorList>
    </citation>
    <scope>NUCLEOTIDE SEQUENCE [LARGE SCALE GENOMIC DNA]</scope>
</reference>
<dbReference type="GeneTree" id="ENSGT00950000183955"/>
<accession>A0A4W3GE91</accession>
<reference evidence="1" key="4">
    <citation type="submission" date="2025-08" db="UniProtKB">
        <authorList>
            <consortium name="Ensembl"/>
        </authorList>
    </citation>
    <scope>IDENTIFICATION</scope>
</reference>